<keyword evidence="2 7" id="KW-0812">Transmembrane</keyword>
<keyword evidence="5" id="KW-0325">Glycoprotein</keyword>
<dbReference type="AlphaFoldDB" id="A0A8B8ETY9"/>
<dbReference type="GO" id="GO:0015275">
    <property type="term" value="F:stretch-activated, monoatomic cation-selective, calcium channel activity"/>
    <property type="evidence" value="ECO:0007669"/>
    <property type="project" value="TreeGrafter"/>
</dbReference>
<sequence>MILSHEDGNTSYVKNIHKPTFWARCIYTQCLVIIVTIMVFTKACVGSGFPEPPNTVCESVFPAYDRSEKEVKNQCLFLDEQLTRELCVNINNKNNNNKRTSTGLPKTYHQTHLKFCNMYTLNHILPQNKSTRWMDDDSECNETLVHLLNSDSDAEEEFQLFASLLQRVDCDSEYSVKWRCSICREAYKSWLCTQHIPVYSQNPHPSLIPPCDDFCSGVEHTCPFLRPLTESTYAGEPSFICKDPSVDMVPSLSEQCYTQCYLTDEKNAKCLRHFPLRHNFSAALYTNTTERNSCCSIPFQGVNVYLIIALLLVRTVLLFFSIDLT</sequence>
<dbReference type="RefSeq" id="XP_022343435.1">
    <property type="nucleotide sequence ID" value="XM_022487727.1"/>
</dbReference>
<protein>
    <submittedName>
        <fullName evidence="9">Transmembrane protein FAM155A-like</fullName>
    </submittedName>
</protein>
<dbReference type="PANTHER" id="PTHR15819">
    <property type="entry name" value="TRANSMEMBRANE PROTEIN FAM155"/>
    <property type="match status" value="1"/>
</dbReference>
<evidence type="ECO:0000256" key="1">
    <source>
        <dbReference type="ARBA" id="ARBA00004141"/>
    </source>
</evidence>
<evidence type="ECO:0000256" key="5">
    <source>
        <dbReference type="ARBA" id="ARBA00023180"/>
    </source>
</evidence>
<keyword evidence="3 7" id="KW-1133">Transmembrane helix</keyword>
<evidence type="ECO:0000256" key="6">
    <source>
        <dbReference type="ARBA" id="ARBA00029445"/>
    </source>
</evidence>
<comment type="similarity">
    <text evidence="6">Belongs to the NALF family.</text>
</comment>
<dbReference type="Proteomes" id="UP000694844">
    <property type="component" value="Chromosome 5"/>
</dbReference>
<reference evidence="9" key="1">
    <citation type="submission" date="2025-08" db="UniProtKB">
        <authorList>
            <consortium name="RefSeq"/>
        </authorList>
    </citation>
    <scope>IDENTIFICATION</scope>
    <source>
        <tissue evidence="9">Whole sample</tissue>
    </source>
</reference>
<dbReference type="GO" id="GO:0005886">
    <property type="term" value="C:plasma membrane"/>
    <property type="evidence" value="ECO:0007669"/>
    <property type="project" value="TreeGrafter"/>
</dbReference>
<dbReference type="InterPro" id="IPR024338">
    <property type="entry name" value="MID1/Yam8"/>
</dbReference>
<dbReference type="GeneID" id="111136684"/>
<keyword evidence="4 7" id="KW-0472">Membrane</keyword>
<evidence type="ECO:0000256" key="4">
    <source>
        <dbReference type="ARBA" id="ARBA00023136"/>
    </source>
</evidence>
<comment type="subcellular location">
    <subcellularLocation>
        <location evidence="1">Membrane</location>
        <topology evidence="1">Multi-pass membrane protein</topology>
    </subcellularLocation>
</comment>
<keyword evidence="8" id="KW-1185">Reference proteome</keyword>
<dbReference type="GO" id="GO:0098703">
    <property type="term" value="P:calcium ion import across plasma membrane"/>
    <property type="evidence" value="ECO:0007669"/>
    <property type="project" value="InterPro"/>
</dbReference>
<organism evidence="8 9">
    <name type="scientific">Crassostrea virginica</name>
    <name type="common">Eastern oyster</name>
    <dbReference type="NCBI Taxonomy" id="6565"/>
    <lineage>
        <taxon>Eukaryota</taxon>
        <taxon>Metazoa</taxon>
        <taxon>Spiralia</taxon>
        <taxon>Lophotrochozoa</taxon>
        <taxon>Mollusca</taxon>
        <taxon>Bivalvia</taxon>
        <taxon>Autobranchia</taxon>
        <taxon>Pteriomorphia</taxon>
        <taxon>Ostreida</taxon>
        <taxon>Ostreoidea</taxon>
        <taxon>Ostreidae</taxon>
        <taxon>Crassostrea</taxon>
    </lineage>
</organism>
<dbReference type="Pfam" id="PF12929">
    <property type="entry name" value="Mid1"/>
    <property type="match status" value="1"/>
</dbReference>
<evidence type="ECO:0000256" key="2">
    <source>
        <dbReference type="ARBA" id="ARBA00022692"/>
    </source>
</evidence>
<dbReference type="OrthoDB" id="10047996at2759"/>
<dbReference type="PANTHER" id="PTHR15819:SF11">
    <property type="entry name" value="MID1, ISOFORM A"/>
    <property type="match status" value="1"/>
</dbReference>
<name>A0A8B8ETY9_CRAVI</name>
<evidence type="ECO:0000313" key="8">
    <source>
        <dbReference type="Proteomes" id="UP000694844"/>
    </source>
</evidence>
<evidence type="ECO:0000256" key="7">
    <source>
        <dbReference type="SAM" id="Phobius"/>
    </source>
</evidence>
<evidence type="ECO:0000256" key="3">
    <source>
        <dbReference type="ARBA" id="ARBA00022989"/>
    </source>
</evidence>
<evidence type="ECO:0000313" key="9">
    <source>
        <dbReference type="RefSeq" id="XP_022343435.1"/>
    </source>
</evidence>
<gene>
    <name evidence="9" type="primary">LOC111136684</name>
</gene>
<dbReference type="InterPro" id="IPR055288">
    <property type="entry name" value="NALCN_aux_factor_1/2"/>
</dbReference>
<dbReference type="KEGG" id="cvn:111136684"/>
<accession>A0A8B8ETY9</accession>
<feature type="transmembrane region" description="Helical" evidence="7">
    <location>
        <begin position="302"/>
        <end position="322"/>
    </location>
</feature>
<feature type="transmembrane region" description="Helical" evidence="7">
    <location>
        <begin position="21"/>
        <end position="40"/>
    </location>
</feature>
<proteinExistence type="inferred from homology"/>